<evidence type="ECO:0000313" key="12">
    <source>
        <dbReference type="EMBL" id="PVD18962.1"/>
    </source>
</evidence>
<evidence type="ECO:0000256" key="3">
    <source>
        <dbReference type="ARBA" id="ARBA00022475"/>
    </source>
</evidence>
<evidence type="ECO:0000256" key="5">
    <source>
        <dbReference type="ARBA" id="ARBA00022729"/>
    </source>
</evidence>
<dbReference type="Proteomes" id="UP000245119">
    <property type="component" value="Linkage Group LG14"/>
</dbReference>
<feature type="compositionally biased region" description="Basic and acidic residues" evidence="11">
    <location>
        <begin position="76"/>
        <end position="90"/>
    </location>
</feature>
<gene>
    <name evidence="12" type="ORF">C0Q70_21521</name>
</gene>
<proteinExistence type="inferred from homology"/>
<evidence type="ECO:0000256" key="8">
    <source>
        <dbReference type="ARBA" id="ARBA00023180"/>
    </source>
</evidence>
<accession>A0A2T7NCV0</accession>
<evidence type="ECO:0000256" key="2">
    <source>
        <dbReference type="ARBA" id="ARBA00010260"/>
    </source>
</evidence>
<keyword evidence="10" id="KW-0449">Lipoprotein</keyword>
<dbReference type="InterPro" id="IPR001863">
    <property type="entry name" value="Glypican"/>
</dbReference>
<dbReference type="AlphaFoldDB" id="A0A2T7NCV0"/>
<feature type="compositionally biased region" description="Gly residues" evidence="11">
    <location>
        <begin position="36"/>
        <end position="53"/>
    </location>
</feature>
<organism evidence="12 13">
    <name type="scientific">Pomacea canaliculata</name>
    <name type="common">Golden apple snail</name>
    <dbReference type="NCBI Taxonomy" id="400727"/>
    <lineage>
        <taxon>Eukaryota</taxon>
        <taxon>Metazoa</taxon>
        <taxon>Spiralia</taxon>
        <taxon>Lophotrochozoa</taxon>
        <taxon>Mollusca</taxon>
        <taxon>Gastropoda</taxon>
        <taxon>Caenogastropoda</taxon>
        <taxon>Architaenioglossa</taxon>
        <taxon>Ampullarioidea</taxon>
        <taxon>Ampullariidae</taxon>
        <taxon>Pomacea</taxon>
    </lineage>
</organism>
<evidence type="ECO:0000313" key="13">
    <source>
        <dbReference type="Proteomes" id="UP000245119"/>
    </source>
</evidence>
<comment type="caution">
    <text evidence="12">The sequence shown here is derived from an EMBL/GenBank/DDBJ whole genome shotgun (WGS) entry which is preliminary data.</text>
</comment>
<comment type="similarity">
    <text evidence="2">Belongs to the glypican family.</text>
</comment>
<keyword evidence="13" id="KW-1185">Reference proteome</keyword>
<keyword evidence="3" id="KW-1003">Cell membrane</keyword>
<evidence type="ECO:0000256" key="10">
    <source>
        <dbReference type="ARBA" id="ARBA00023288"/>
    </source>
</evidence>
<sequence length="139" mass="15312">MFTRQIVQLRLIISRLQNAYNGEDVGWIDTEIEGMSGSGSGDNGGGFGSGSGSGFITEENEKGIVDIDNPPYVAVKPEKPDIKKQASPRERSRKKWQPASTNNWRQAWKCRFTLCLLHAGCMQFGSRDTCAQDTIVLTG</sequence>
<keyword evidence="4" id="KW-0336">GPI-anchor</keyword>
<dbReference type="GO" id="GO:0009966">
    <property type="term" value="P:regulation of signal transduction"/>
    <property type="evidence" value="ECO:0007669"/>
    <property type="project" value="InterPro"/>
</dbReference>
<keyword evidence="6" id="KW-0654">Proteoglycan</keyword>
<evidence type="ECO:0000256" key="11">
    <source>
        <dbReference type="SAM" id="MobiDB-lite"/>
    </source>
</evidence>
<dbReference type="Pfam" id="PF01153">
    <property type="entry name" value="Glypican"/>
    <property type="match status" value="1"/>
</dbReference>
<name>A0A2T7NCV0_POMCA</name>
<evidence type="ECO:0000256" key="4">
    <source>
        <dbReference type="ARBA" id="ARBA00022622"/>
    </source>
</evidence>
<evidence type="ECO:0000256" key="6">
    <source>
        <dbReference type="ARBA" id="ARBA00022974"/>
    </source>
</evidence>
<evidence type="ECO:0000256" key="1">
    <source>
        <dbReference type="ARBA" id="ARBA00004609"/>
    </source>
</evidence>
<evidence type="ECO:0000256" key="9">
    <source>
        <dbReference type="ARBA" id="ARBA00023207"/>
    </source>
</evidence>
<reference evidence="12 13" key="1">
    <citation type="submission" date="2018-04" db="EMBL/GenBank/DDBJ databases">
        <title>The genome of golden apple snail Pomacea canaliculata provides insight into stress tolerance and invasive adaptation.</title>
        <authorList>
            <person name="Liu C."/>
            <person name="Liu B."/>
            <person name="Ren Y."/>
            <person name="Zhang Y."/>
            <person name="Wang H."/>
            <person name="Li S."/>
            <person name="Jiang F."/>
            <person name="Yin L."/>
            <person name="Zhang G."/>
            <person name="Qian W."/>
            <person name="Fan W."/>
        </authorList>
    </citation>
    <scope>NUCLEOTIDE SEQUENCE [LARGE SCALE GENOMIC DNA]</scope>
    <source>
        <strain evidence="12">SZHN2017</strain>
        <tissue evidence="12">Muscle</tissue>
    </source>
</reference>
<feature type="region of interest" description="Disordered" evidence="11">
    <location>
        <begin position="36"/>
        <end position="102"/>
    </location>
</feature>
<keyword evidence="7" id="KW-0472">Membrane</keyword>
<protein>
    <submittedName>
        <fullName evidence="12">Uncharacterized protein</fullName>
    </submittedName>
</protein>
<dbReference type="GO" id="GO:0098552">
    <property type="term" value="C:side of membrane"/>
    <property type="evidence" value="ECO:0007669"/>
    <property type="project" value="UniProtKB-KW"/>
</dbReference>
<dbReference type="EMBL" id="PZQS01000014">
    <property type="protein sequence ID" value="PVD18962.1"/>
    <property type="molecule type" value="Genomic_DNA"/>
</dbReference>
<keyword evidence="5" id="KW-0732">Signal</keyword>
<dbReference type="GO" id="GO:0005886">
    <property type="term" value="C:plasma membrane"/>
    <property type="evidence" value="ECO:0007669"/>
    <property type="project" value="UniProtKB-SubCell"/>
</dbReference>
<dbReference type="OrthoDB" id="10010764at2759"/>
<keyword evidence="9" id="KW-0357">Heparan sulfate</keyword>
<evidence type="ECO:0000256" key="7">
    <source>
        <dbReference type="ARBA" id="ARBA00023136"/>
    </source>
</evidence>
<comment type="subcellular location">
    <subcellularLocation>
        <location evidence="1">Cell membrane</location>
        <topology evidence="1">Lipid-anchor</topology>
        <topology evidence="1">GPI-anchor</topology>
    </subcellularLocation>
</comment>
<keyword evidence="8" id="KW-0325">Glycoprotein</keyword>